<evidence type="ECO:0000313" key="3">
    <source>
        <dbReference type="Proteomes" id="UP001251524"/>
    </source>
</evidence>
<feature type="region of interest" description="Disordered" evidence="1">
    <location>
        <begin position="34"/>
        <end position="56"/>
    </location>
</feature>
<dbReference type="Proteomes" id="UP001251524">
    <property type="component" value="Unassembled WGS sequence"/>
</dbReference>
<organism evidence="2 3">
    <name type="scientific">Lysobacter niastensis</name>
    <dbReference type="NCBI Taxonomy" id="380629"/>
    <lineage>
        <taxon>Bacteria</taxon>
        <taxon>Pseudomonadati</taxon>
        <taxon>Pseudomonadota</taxon>
        <taxon>Gammaproteobacteria</taxon>
        <taxon>Lysobacterales</taxon>
        <taxon>Lysobacteraceae</taxon>
        <taxon>Lysobacter</taxon>
    </lineage>
</organism>
<gene>
    <name evidence="2" type="ORF">J2X06_003387</name>
</gene>
<reference evidence="2 3" key="1">
    <citation type="submission" date="2023-07" db="EMBL/GenBank/DDBJ databases">
        <title>Sorghum-associated microbial communities from plants grown in Nebraska, USA.</title>
        <authorList>
            <person name="Schachtman D."/>
        </authorList>
    </citation>
    <scope>NUCLEOTIDE SEQUENCE [LARGE SCALE GENOMIC DNA]</scope>
    <source>
        <strain evidence="2 3">BE198</strain>
    </source>
</reference>
<name>A0ABU1WEY9_9GAMM</name>
<evidence type="ECO:0000313" key="2">
    <source>
        <dbReference type="EMBL" id="MDR7136169.1"/>
    </source>
</evidence>
<dbReference type="RefSeq" id="WP_310064407.1">
    <property type="nucleotide sequence ID" value="NZ_JAVDVY010000003.1"/>
</dbReference>
<dbReference type="EMBL" id="JAVDVY010000003">
    <property type="protein sequence ID" value="MDR7136169.1"/>
    <property type="molecule type" value="Genomic_DNA"/>
</dbReference>
<proteinExistence type="predicted"/>
<sequence>MEGVNDFYESPGHRVADQVRGDLIKAGLMTCARGDGDGNGSARGPSSEAAEIFGGDDDENSGYGVVVIPPDLFDADVRHLAYRIVRSVYRMEPARNPLMRAVYRMLSRLADDGVQTNMEAVTIGLLLGAANVHGVKIKTHPRDLAKEVGARYRTLLQIRRAAIAELGGAGLNLGNLS</sequence>
<comment type="caution">
    <text evidence="2">The sequence shown here is derived from an EMBL/GenBank/DDBJ whole genome shotgun (WGS) entry which is preliminary data.</text>
</comment>
<protein>
    <submittedName>
        <fullName evidence="2">Uncharacterized protein</fullName>
    </submittedName>
</protein>
<keyword evidence="3" id="KW-1185">Reference proteome</keyword>
<evidence type="ECO:0000256" key="1">
    <source>
        <dbReference type="SAM" id="MobiDB-lite"/>
    </source>
</evidence>
<accession>A0ABU1WEY9</accession>